<organism evidence="1 2">
    <name type="scientific">Caenorhabditis nigoni</name>
    <dbReference type="NCBI Taxonomy" id="1611254"/>
    <lineage>
        <taxon>Eukaryota</taxon>
        <taxon>Metazoa</taxon>
        <taxon>Ecdysozoa</taxon>
        <taxon>Nematoda</taxon>
        <taxon>Chromadorea</taxon>
        <taxon>Rhabditida</taxon>
        <taxon>Rhabditina</taxon>
        <taxon>Rhabditomorpha</taxon>
        <taxon>Rhabditoidea</taxon>
        <taxon>Rhabditidae</taxon>
        <taxon>Peloderinae</taxon>
        <taxon>Caenorhabditis</taxon>
    </lineage>
</organism>
<dbReference type="EMBL" id="PDUG01000002">
    <property type="protein sequence ID" value="PIC49295.1"/>
    <property type="molecule type" value="Genomic_DNA"/>
</dbReference>
<accession>A0A2G5VBX7</accession>
<keyword evidence="2" id="KW-1185">Reference proteome</keyword>
<name>A0A2G5VBX7_9PELO</name>
<evidence type="ECO:0000313" key="1">
    <source>
        <dbReference type="EMBL" id="PIC49295.1"/>
    </source>
</evidence>
<gene>
    <name evidence="1" type="primary">Cnig_chr_II.g7950</name>
    <name evidence="1" type="ORF">B9Z55_007950</name>
</gene>
<proteinExistence type="predicted"/>
<comment type="caution">
    <text evidence="1">The sequence shown here is derived from an EMBL/GenBank/DDBJ whole genome shotgun (WGS) entry which is preliminary data.</text>
</comment>
<reference evidence="2" key="1">
    <citation type="submission" date="2017-10" db="EMBL/GenBank/DDBJ databases">
        <title>Rapid genome shrinkage in a self-fertile nematode reveals novel sperm competition proteins.</title>
        <authorList>
            <person name="Yin D."/>
            <person name="Schwarz E.M."/>
            <person name="Thomas C.G."/>
            <person name="Felde R.L."/>
            <person name="Korf I.F."/>
            <person name="Cutter A.D."/>
            <person name="Schartner C.M."/>
            <person name="Ralston E.J."/>
            <person name="Meyer B.J."/>
            <person name="Haag E.S."/>
        </authorList>
    </citation>
    <scope>NUCLEOTIDE SEQUENCE [LARGE SCALE GENOMIC DNA]</scope>
    <source>
        <strain evidence="2">JU1422</strain>
    </source>
</reference>
<protein>
    <submittedName>
        <fullName evidence="1">Uncharacterized protein</fullName>
    </submittedName>
</protein>
<dbReference type="Proteomes" id="UP000230233">
    <property type="component" value="Chromosome II"/>
</dbReference>
<sequence length="233" mass="26384">MKIPNMRELVWSDDLAQEVLVTNERQHNEERYVSSFFYIYDYHFVNFLDDASKIHRNADKNLRTPTTHYLFPLVEEVGCNQVVVRSWNVTYCFFSPGIPEKYTRDRNLEPKYIFLDSGEAGSKCDYGYEDNDGLCKYTGATTSTVATTTVTQSTVTTTEVLTTTVPTTTVTPTVTTTTKKRTPKTTTASITVPNQNVIENSENDVSTEPSSSYSIFSLFHILMVLGFGYSIFT</sequence>
<dbReference type="OrthoDB" id="5908967at2759"/>
<dbReference type="AlphaFoldDB" id="A0A2G5VBX7"/>
<evidence type="ECO:0000313" key="2">
    <source>
        <dbReference type="Proteomes" id="UP000230233"/>
    </source>
</evidence>